<dbReference type="AlphaFoldDB" id="A0A315W1S0"/>
<keyword evidence="1" id="KW-0472">Membrane</keyword>
<protein>
    <submittedName>
        <fullName evidence="2">Uncharacterized protein</fullName>
    </submittedName>
</protein>
<keyword evidence="1" id="KW-0812">Transmembrane</keyword>
<evidence type="ECO:0000313" key="2">
    <source>
        <dbReference type="EMBL" id="PWA29536.1"/>
    </source>
</evidence>
<reference evidence="2 3" key="1">
    <citation type="journal article" date="2018" name="G3 (Bethesda)">
        <title>A High-Quality Reference Genome for the Invasive Mosquitofish Gambusia affinis Using a Chicago Library.</title>
        <authorList>
            <person name="Hoffberg S.L."/>
            <person name="Troendle N.J."/>
            <person name="Glenn T.C."/>
            <person name="Mahmud O."/>
            <person name="Louha S."/>
            <person name="Chalopin D."/>
            <person name="Bennetzen J.L."/>
            <person name="Mauricio R."/>
        </authorList>
    </citation>
    <scope>NUCLEOTIDE SEQUENCE [LARGE SCALE GENOMIC DNA]</scope>
    <source>
        <strain evidence="2">NE01/NJP1002.9</strain>
        <tissue evidence="2">Muscle</tissue>
    </source>
</reference>
<gene>
    <name evidence="2" type="ORF">CCH79_00007803</name>
</gene>
<dbReference type="EMBL" id="NHOQ01000541">
    <property type="protein sequence ID" value="PWA29536.1"/>
    <property type="molecule type" value="Genomic_DNA"/>
</dbReference>
<keyword evidence="3" id="KW-1185">Reference proteome</keyword>
<name>A0A315W1S0_GAMAF</name>
<dbReference type="Proteomes" id="UP000250572">
    <property type="component" value="Unassembled WGS sequence"/>
</dbReference>
<accession>A0A315W1S0</accession>
<evidence type="ECO:0000256" key="1">
    <source>
        <dbReference type="SAM" id="Phobius"/>
    </source>
</evidence>
<proteinExistence type="predicted"/>
<feature type="transmembrane region" description="Helical" evidence="1">
    <location>
        <begin position="20"/>
        <end position="42"/>
    </location>
</feature>
<evidence type="ECO:0000313" key="3">
    <source>
        <dbReference type="Proteomes" id="UP000250572"/>
    </source>
</evidence>
<organism evidence="2 3">
    <name type="scientific">Gambusia affinis</name>
    <name type="common">Western mosquitofish</name>
    <name type="synonym">Heterandria affinis</name>
    <dbReference type="NCBI Taxonomy" id="33528"/>
    <lineage>
        <taxon>Eukaryota</taxon>
        <taxon>Metazoa</taxon>
        <taxon>Chordata</taxon>
        <taxon>Craniata</taxon>
        <taxon>Vertebrata</taxon>
        <taxon>Euteleostomi</taxon>
        <taxon>Actinopterygii</taxon>
        <taxon>Neopterygii</taxon>
        <taxon>Teleostei</taxon>
        <taxon>Neoteleostei</taxon>
        <taxon>Acanthomorphata</taxon>
        <taxon>Ovalentaria</taxon>
        <taxon>Atherinomorphae</taxon>
        <taxon>Cyprinodontiformes</taxon>
        <taxon>Poeciliidae</taxon>
        <taxon>Poeciliinae</taxon>
        <taxon>Gambusia</taxon>
    </lineage>
</organism>
<comment type="caution">
    <text evidence="2">The sequence shown here is derived from an EMBL/GenBank/DDBJ whole genome shotgun (WGS) entry which is preliminary data.</text>
</comment>
<keyword evidence="1" id="KW-1133">Transmembrane helix</keyword>
<sequence>MCKTKSNFEDGPLKSVGATHFKAVVALVPFFLPLGFGLGYAVTTGLKKVCDRYFPGKDSDEGGCQDDESDLFWKGFSSDTKEQTDRLGRFVLKRRPQTLT</sequence>